<keyword evidence="7" id="KW-0139">CF(1)</keyword>
<comment type="similarity">
    <text evidence="7">Belongs to the ATPase delta chain family.</text>
</comment>
<keyword evidence="2 7" id="KW-0813">Transport</keyword>
<name>A0A2H0V953_9BACT</name>
<accession>A0A2H0V953</accession>
<comment type="subcellular location">
    <subcellularLocation>
        <location evidence="7">Cell membrane</location>
        <topology evidence="7">Peripheral membrane protein</topology>
    </subcellularLocation>
    <subcellularLocation>
        <location evidence="1">Membrane</location>
    </subcellularLocation>
</comment>
<sequence>MAVSVKQYAQSLYESLADKNQTEVKDVLNNFVKVLGGRRELIKINGIIARFGEIWNKEKGEIEAELVSARALGSSAQEVVIEYLKNKTGVKTVKLRERVQPDLIGGFILNYGDQVIDGSLRNNLEILRNKISN</sequence>
<evidence type="ECO:0000313" key="9">
    <source>
        <dbReference type="Proteomes" id="UP000229972"/>
    </source>
</evidence>
<keyword evidence="3 7" id="KW-0375">Hydrogen ion transport</keyword>
<dbReference type="Pfam" id="PF00213">
    <property type="entry name" value="OSCP"/>
    <property type="match status" value="1"/>
</dbReference>
<evidence type="ECO:0000256" key="7">
    <source>
        <dbReference type="HAMAP-Rule" id="MF_01416"/>
    </source>
</evidence>
<keyword evidence="5 7" id="KW-0472">Membrane</keyword>
<comment type="function">
    <text evidence="7">F(1)F(0) ATP synthase produces ATP from ADP in the presence of a proton or sodium gradient. F-type ATPases consist of two structural domains, F(1) containing the extramembraneous catalytic core and F(0) containing the membrane proton channel, linked together by a central stalk and a peripheral stalk. During catalysis, ATP synthesis in the catalytic domain of F(1) is coupled via a rotary mechanism of the central stalk subunits to proton translocation.</text>
</comment>
<dbReference type="Proteomes" id="UP000229972">
    <property type="component" value="Unassembled WGS sequence"/>
</dbReference>
<keyword evidence="6 7" id="KW-0066">ATP synthesis</keyword>
<dbReference type="GO" id="GO:0046933">
    <property type="term" value="F:proton-transporting ATP synthase activity, rotational mechanism"/>
    <property type="evidence" value="ECO:0007669"/>
    <property type="project" value="UniProtKB-UniRule"/>
</dbReference>
<dbReference type="InterPro" id="IPR020781">
    <property type="entry name" value="ATPase_OSCP/d_CS"/>
</dbReference>
<evidence type="ECO:0000256" key="3">
    <source>
        <dbReference type="ARBA" id="ARBA00022781"/>
    </source>
</evidence>
<dbReference type="GO" id="GO:0005886">
    <property type="term" value="C:plasma membrane"/>
    <property type="evidence" value="ECO:0007669"/>
    <property type="project" value="UniProtKB-SubCell"/>
</dbReference>
<proteinExistence type="inferred from homology"/>
<dbReference type="InterPro" id="IPR000711">
    <property type="entry name" value="ATPase_OSCP/dsu"/>
</dbReference>
<evidence type="ECO:0000256" key="6">
    <source>
        <dbReference type="ARBA" id="ARBA00023310"/>
    </source>
</evidence>
<dbReference type="GO" id="GO:0045259">
    <property type="term" value="C:proton-transporting ATP synthase complex"/>
    <property type="evidence" value="ECO:0007669"/>
    <property type="project" value="UniProtKB-KW"/>
</dbReference>
<comment type="function">
    <text evidence="7">This protein is part of the stalk that links CF(0) to CF(1). It either transmits conformational changes from CF(0) to CF(1) or is implicated in proton conduction.</text>
</comment>
<protein>
    <recommendedName>
        <fullName evidence="7">ATP synthase subunit delta</fullName>
    </recommendedName>
    <alternativeName>
        <fullName evidence="7">ATP synthase F(1) sector subunit delta</fullName>
    </alternativeName>
    <alternativeName>
        <fullName evidence="7">F-type ATPase subunit delta</fullName>
        <shortName evidence="7">F-ATPase subunit delta</shortName>
    </alternativeName>
</protein>
<evidence type="ECO:0000313" key="8">
    <source>
        <dbReference type="EMBL" id="PIR95605.1"/>
    </source>
</evidence>
<gene>
    <name evidence="7 8" type="primary">atpH</name>
    <name evidence="8" type="ORF">COT93_01595</name>
</gene>
<evidence type="ECO:0000256" key="1">
    <source>
        <dbReference type="ARBA" id="ARBA00004370"/>
    </source>
</evidence>
<organism evidence="8 9">
    <name type="scientific">Candidatus Falkowbacteria bacterium CG10_big_fil_rev_8_21_14_0_10_37_18</name>
    <dbReference type="NCBI Taxonomy" id="1974562"/>
    <lineage>
        <taxon>Bacteria</taxon>
        <taxon>Candidatus Falkowiibacteriota</taxon>
    </lineage>
</organism>
<keyword evidence="4 7" id="KW-0406">Ion transport</keyword>
<reference evidence="9" key="1">
    <citation type="submission" date="2017-09" db="EMBL/GenBank/DDBJ databases">
        <title>Depth-based differentiation of microbial function through sediment-hosted aquifers and enrichment of novel symbionts in the deep terrestrial subsurface.</title>
        <authorList>
            <person name="Probst A.J."/>
            <person name="Ladd B."/>
            <person name="Jarett J.K."/>
            <person name="Geller-Mcgrath D.E."/>
            <person name="Sieber C.M.K."/>
            <person name="Emerson J.B."/>
            <person name="Anantharaman K."/>
            <person name="Thomas B.C."/>
            <person name="Malmstrom R."/>
            <person name="Stieglmeier M."/>
            <person name="Klingl A."/>
            <person name="Woyke T."/>
            <person name="Ryan C.M."/>
            <person name="Banfield J.F."/>
        </authorList>
    </citation>
    <scope>NUCLEOTIDE SEQUENCE [LARGE SCALE GENOMIC DNA]</scope>
</reference>
<dbReference type="PROSITE" id="PS00389">
    <property type="entry name" value="ATPASE_DELTA"/>
    <property type="match status" value="1"/>
</dbReference>
<dbReference type="HAMAP" id="MF_01416">
    <property type="entry name" value="ATP_synth_delta_bact"/>
    <property type="match status" value="1"/>
</dbReference>
<evidence type="ECO:0000256" key="4">
    <source>
        <dbReference type="ARBA" id="ARBA00023065"/>
    </source>
</evidence>
<dbReference type="EMBL" id="PFAL01000015">
    <property type="protein sequence ID" value="PIR95605.1"/>
    <property type="molecule type" value="Genomic_DNA"/>
</dbReference>
<dbReference type="AlphaFoldDB" id="A0A2H0V953"/>
<evidence type="ECO:0000256" key="2">
    <source>
        <dbReference type="ARBA" id="ARBA00022448"/>
    </source>
</evidence>
<keyword evidence="7" id="KW-1003">Cell membrane</keyword>
<dbReference type="NCBIfam" id="TIGR01145">
    <property type="entry name" value="ATP_synt_delta"/>
    <property type="match status" value="1"/>
</dbReference>
<comment type="caution">
    <text evidence="8">The sequence shown here is derived from an EMBL/GenBank/DDBJ whole genome shotgun (WGS) entry which is preliminary data.</text>
</comment>
<dbReference type="PANTHER" id="PTHR11910">
    <property type="entry name" value="ATP SYNTHASE DELTA CHAIN"/>
    <property type="match status" value="1"/>
</dbReference>
<evidence type="ECO:0000256" key="5">
    <source>
        <dbReference type="ARBA" id="ARBA00023136"/>
    </source>
</evidence>